<dbReference type="InterPro" id="IPR013786">
    <property type="entry name" value="AcylCoA_DH/ox_N"/>
</dbReference>
<evidence type="ECO:0000313" key="2">
    <source>
        <dbReference type="EMBL" id="GHF68531.1"/>
    </source>
</evidence>
<dbReference type="AlphaFoldDB" id="A0A8H9MC01"/>
<dbReference type="InterPro" id="IPR009100">
    <property type="entry name" value="AcylCoA_DH/oxidase_NM_dom_sf"/>
</dbReference>
<dbReference type="RefSeq" id="WP_145932936.1">
    <property type="nucleotide sequence ID" value="NZ_BNAV01000007.1"/>
</dbReference>
<sequence length="267" mass="27609">MTYEKDLARIVEDVVAPQAARVDAKGVFSCAALGELAAAGILGLTVPAELGGGGRGLDAATDVVRTLSQACGSTAMVVTMHYAATAVLAATGREDVLREIAQGRHLSTLAFSETGSRSHFWAPLSTATAEGDEVVLDAAKSWVTSAHHADSYVWSSRPLAADGPMSLWFVRTGVPGLGPGAGFDLALTAALPWFLLLNAAAGAGLMESVTAATAGHLTGTRLRHLGQSLAHQVPARAGLARMRIETDRTRALDFVGRALCGLPLLEA</sequence>
<reference evidence="2" key="1">
    <citation type="journal article" date="2014" name="Int. J. Syst. Evol. Microbiol.">
        <title>Complete genome sequence of Corynebacterium casei LMG S-19264T (=DSM 44701T), isolated from a smear-ripened cheese.</title>
        <authorList>
            <consortium name="US DOE Joint Genome Institute (JGI-PGF)"/>
            <person name="Walter F."/>
            <person name="Albersmeier A."/>
            <person name="Kalinowski J."/>
            <person name="Ruckert C."/>
        </authorList>
    </citation>
    <scope>NUCLEOTIDE SEQUENCE</scope>
    <source>
        <strain evidence="2">CGMCC 4.7679</strain>
    </source>
</reference>
<dbReference type="PANTHER" id="PTHR43884:SF12">
    <property type="entry name" value="ISOVALERYL-COA DEHYDROGENASE, MITOCHONDRIAL-RELATED"/>
    <property type="match status" value="1"/>
</dbReference>
<dbReference type="SUPFAM" id="SSF56645">
    <property type="entry name" value="Acyl-CoA dehydrogenase NM domain-like"/>
    <property type="match status" value="1"/>
</dbReference>
<name>A0A8H9MC01_9PSEU</name>
<feature type="domain" description="Acyl-CoA dehydrogenase/oxidase N-terminal" evidence="1">
    <location>
        <begin position="7"/>
        <end position="96"/>
    </location>
</feature>
<dbReference type="Pfam" id="PF02771">
    <property type="entry name" value="Acyl-CoA_dh_N"/>
    <property type="match status" value="1"/>
</dbReference>
<dbReference type="Gene3D" id="1.10.540.10">
    <property type="entry name" value="Acyl-CoA dehydrogenase/oxidase, N-terminal domain"/>
    <property type="match status" value="1"/>
</dbReference>
<dbReference type="Gene3D" id="2.40.110.10">
    <property type="entry name" value="Butyryl-CoA Dehydrogenase, subunit A, domain 2"/>
    <property type="match status" value="1"/>
</dbReference>
<evidence type="ECO:0000259" key="1">
    <source>
        <dbReference type="Pfam" id="PF02771"/>
    </source>
</evidence>
<proteinExistence type="predicted"/>
<keyword evidence="3" id="KW-1185">Reference proteome</keyword>
<evidence type="ECO:0000313" key="3">
    <source>
        <dbReference type="Proteomes" id="UP000658656"/>
    </source>
</evidence>
<gene>
    <name evidence="2" type="primary">acd</name>
    <name evidence="2" type="ORF">GCM10017566_47940</name>
</gene>
<dbReference type="Proteomes" id="UP000658656">
    <property type="component" value="Unassembled WGS sequence"/>
</dbReference>
<dbReference type="GO" id="GO:0050660">
    <property type="term" value="F:flavin adenine dinucleotide binding"/>
    <property type="evidence" value="ECO:0007669"/>
    <property type="project" value="InterPro"/>
</dbReference>
<dbReference type="OrthoDB" id="2986495at2"/>
<protein>
    <submittedName>
        <fullName evidence="2">Acyl-CoA dehydrogenase</fullName>
    </submittedName>
</protein>
<dbReference type="GO" id="GO:0003995">
    <property type="term" value="F:acyl-CoA dehydrogenase activity"/>
    <property type="evidence" value="ECO:0007669"/>
    <property type="project" value="TreeGrafter"/>
</dbReference>
<reference evidence="2" key="2">
    <citation type="submission" date="2020-09" db="EMBL/GenBank/DDBJ databases">
        <authorList>
            <person name="Sun Q."/>
            <person name="Zhou Y."/>
        </authorList>
    </citation>
    <scope>NUCLEOTIDE SEQUENCE</scope>
    <source>
        <strain evidence="2">CGMCC 4.7679</strain>
    </source>
</reference>
<dbReference type="PANTHER" id="PTHR43884">
    <property type="entry name" value="ACYL-COA DEHYDROGENASE"/>
    <property type="match status" value="1"/>
</dbReference>
<comment type="caution">
    <text evidence="2">The sequence shown here is derived from an EMBL/GenBank/DDBJ whole genome shotgun (WGS) entry which is preliminary data.</text>
</comment>
<dbReference type="EMBL" id="BNAV01000007">
    <property type="protein sequence ID" value="GHF68531.1"/>
    <property type="molecule type" value="Genomic_DNA"/>
</dbReference>
<dbReference type="InterPro" id="IPR037069">
    <property type="entry name" value="AcylCoA_DH/ox_N_sf"/>
</dbReference>
<dbReference type="InterPro" id="IPR046373">
    <property type="entry name" value="Acyl-CoA_Oxase/DH_mid-dom_sf"/>
</dbReference>
<organism evidence="2 3">
    <name type="scientific">Amycolatopsis bartoniae</name>
    <dbReference type="NCBI Taxonomy" id="941986"/>
    <lineage>
        <taxon>Bacteria</taxon>
        <taxon>Bacillati</taxon>
        <taxon>Actinomycetota</taxon>
        <taxon>Actinomycetes</taxon>
        <taxon>Pseudonocardiales</taxon>
        <taxon>Pseudonocardiaceae</taxon>
        <taxon>Amycolatopsis</taxon>
    </lineage>
</organism>
<accession>A0A8H9MC01</accession>